<evidence type="ECO:0000259" key="2">
    <source>
        <dbReference type="PROSITE" id="PS51781"/>
    </source>
</evidence>
<dbReference type="AlphaFoldDB" id="A0A0M5MBM3"/>
<dbReference type="PATRIC" id="fig|76856.3.peg.266"/>
<organism evidence="3 4">
    <name type="scientific">Fusobacterium nucleatum subsp. nucleatum</name>
    <dbReference type="NCBI Taxonomy" id="76856"/>
    <lineage>
        <taxon>Bacteria</taxon>
        <taxon>Fusobacteriati</taxon>
        <taxon>Fusobacteriota</taxon>
        <taxon>Fusobacteriia</taxon>
        <taxon>Fusobacteriales</taxon>
        <taxon>Fusobacteriaceae</taxon>
        <taxon>Fusobacterium</taxon>
    </lineage>
</organism>
<dbReference type="Gene3D" id="2.30.30.40">
    <property type="entry name" value="SH3 Domains"/>
    <property type="match status" value="2"/>
</dbReference>
<gene>
    <name evidence="3" type="ORF">RO03_02690</name>
</gene>
<sequence>MKKLLLVILFLISSLSALAVRYVVDTKDGYANLREEANSKSKVIKKLKNNHEMVFWHEKGEWFCVGAEPDDKYSDMTDGYIHRSQIKLHPKTYTISSKDGYANVRNEAAANSHSIAELKNGTLVTKFEEKGEWWGIEFDSEDGTPFDYGYVHKSQLKKYVEKM</sequence>
<comment type="caution">
    <text evidence="3">The sequence shown here is derived from an EMBL/GenBank/DDBJ whole genome shotgun (WGS) entry which is preliminary data.</text>
</comment>
<dbReference type="Proteomes" id="UP000054800">
    <property type="component" value="Unassembled WGS sequence"/>
</dbReference>
<feature type="chain" id="PRO_5009787560" evidence="1">
    <location>
        <begin position="20"/>
        <end position="163"/>
    </location>
</feature>
<name>A0A0M5MBM3_FUSNC</name>
<dbReference type="InterPro" id="IPR003646">
    <property type="entry name" value="SH3-like_bac-type"/>
</dbReference>
<reference evidence="3 4" key="1">
    <citation type="submission" date="2015-10" db="EMBL/GenBank/DDBJ databases">
        <authorList>
            <person name="Gilbert D.G."/>
        </authorList>
    </citation>
    <scope>NUCLEOTIDE SEQUENCE [LARGE SCALE GENOMIC DNA]</scope>
    <source>
        <strain evidence="3 4">ChDC F311</strain>
    </source>
</reference>
<keyword evidence="1" id="KW-0732">Signal</keyword>
<dbReference type="OrthoDB" id="79647at2"/>
<dbReference type="EMBL" id="LMVH01000001">
    <property type="protein sequence ID" value="KUL98456.1"/>
    <property type="molecule type" value="Genomic_DNA"/>
</dbReference>
<dbReference type="Pfam" id="PF08239">
    <property type="entry name" value="SH3_3"/>
    <property type="match status" value="1"/>
</dbReference>
<dbReference type="PROSITE" id="PS51781">
    <property type="entry name" value="SH3B"/>
    <property type="match status" value="1"/>
</dbReference>
<protein>
    <submittedName>
        <fullName evidence="3">N-acetylmuramoyl-L-alanine amidase</fullName>
    </submittedName>
</protein>
<proteinExistence type="predicted"/>
<evidence type="ECO:0000313" key="4">
    <source>
        <dbReference type="Proteomes" id="UP000054800"/>
    </source>
</evidence>
<feature type="signal peptide" evidence="1">
    <location>
        <begin position="1"/>
        <end position="19"/>
    </location>
</feature>
<evidence type="ECO:0000313" key="3">
    <source>
        <dbReference type="EMBL" id="KUL98456.1"/>
    </source>
</evidence>
<accession>A0A0M5MBM3</accession>
<dbReference type="RefSeq" id="WP_059222509.1">
    <property type="nucleotide sequence ID" value="NZ_LMVH01000001.1"/>
</dbReference>
<evidence type="ECO:0000256" key="1">
    <source>
        <dbReference type="SAM" id="SignalP"/>
    </source>
</evidence>
<feature type="domain" description="SH3b" evidence="2">
    <location>
        <begin position="90"/>
        <end position="160"/>
    </location>
</feature>